<proteinExistence type="inferred from homology"/>
<dbReference type="EMBL" id="JAEUBF010001298">
    <property type="protein sequence ID" value="KAH3670845.1"/>
    <property type="molecule type" value="Genomic_DNA"/>
</dbReference>
<dbReference type="PROSITE" id="PS51352">
    <property type="entry name" value="THIOREDOXIN_2"/>
    <property type="match status" value="1"/>
</dbReference>
<organism evidence="6 7">
    <name type="scientific">Wickerhamomyces mucosus</name>
    <dbReference type="NCBI Taxonomy" id="1378264"/>
    <lineage>
        <taxon>Eukaryota</taxon>
        <taxon>Fungi</taxon>
        <taxon>Dikarya</taxon>
        <taxon>Ascomycota</taxon>
        <taxon>Saccharomycotina</taxon>
        <taxon>Saccharomycetes</taxon>
        <taxon>Phaffomycetales</taxon>
        <taxon>Wickerhamomycetaceae</taxon>
        <taxon>Wickerhamomyces</taxon>
    </lineage>
</organism>
<reference evidence="6" key="1">
    <citation type="journal article" date="2021" name="Open Biol.">
        <title>Shared evolutionary footprints suggest mitochondrial oxidative damage underlies multiple complex I losses in fungi.</title>
        <authorList>
            <person name="Schikora-Tamarit M.A."/>
            <person name="Marcet-Houben M."/>
            <person name="Nosek J."/>
            <person name="Gabaldon T."/>
        </authorList>
    </citation>
    <scope>NUCLEOTIDE SEQUENCE</scope>
    <source>
        <strain evidence="6">CBS6341</strain>
    </source>
</reference>
<feature type="site" description="Deprotonates C-terminal active site Cys" evidence="3">
    <location>
        <position position="24"/>
    </location>
</feature>
<accession>A0A9P8PFU1</accession>
<dbReference type="Pfam" id="PF00085">
    <property type="entry name" value="Thioredoxin"/>
    <property type="match status" value="1"/>
</dbReference>
<dbReference type="FunFam" id="3.40.30.10:FF:000245">
    <property type="entry name" value="Thioredoxin"/>
    <property type="match status" value="1"/>
</dbReference>
<feature type="domain" description="Thioredoxin" evidence="5">
    <location>
        <begin position="1"/>
        <end position="104"/>
    </location>
</feature>
<feature type="disulfide bond" description="Redox-active" evidence="4">
    <location>
        <begin position="30"/>
        <end position="33"/>
    </location>
</feature>
<comment type="caution">
    <text evidence="6">The sequence shown here is derived from an EMBL/GenBank/DDBJ whole genome shotgun (WGS) entry which is preliminary data.</text>
</comment>
<dbReference type="SUPFAM" id="SSF52833">
    <property type="entry name" value="Thioredoxin-like"/>
    <property type="match status" value="1"/>
</dbReference>
<evidence type="ECO:0000313" key="6">
    <source>
        <dbReference type="EMBL" id="KAH3670845.1"/>
    </source>
</evidence>
<keyword evidence="7" id="KW-1185">Reference proteome</keyword>
<dbReference type="Gene3D" id="3.40.30.10">
    <property type="entry name" value="Glutaredoxin"/>
    <property type="match status" value="1"/>
</dbReference>
<dbReference type="CDD" id="cd02947">
    <property type="entry name" value="TRX_family"/>
    <property type="match status" value="1"/>
</dbReference>
<evidence type="ECO:0000256" key="2">
    <source>
        <dbReference type="PIRNR" id="PIRNR000077"/>
    </source>
</evidence>
<gene>
    <name evidence="6" type="ORF">WICMUC_004814</name>
</gene>
<feature type="active site" description="Nucleophile" evidence="3">
    <location>
        <position position="30"/>
    </location>
</feature>
<comment type="similarity">
    <text evidence="2">Belongs to the thioredoxin family.</text>
</comment>
<feature type="site" description="Contributes to redox potential value" evidence="3">
    <location>
        <position position="32"/>
    </location>
</feature>
<dbReference type="InterPro" id="IPR013766">
    <property type="entry name" value="Thioredoxin_domain"/>
</dbReference>
<reference evidence="6" key="2">
    <citation type="submission" date="2021-01" db="EMBL/GenBank/DDBJ databases">
        <authorList>
            <person name="Schikora-Tamarit M.A."/>
        </authorList>
    </citation>
    <scope>NUCLEOTIDE SEQUENCE</scope>
    <source>
        <strain evidence="6">CBS6341</strain>
    </source>
</reference>
<feature type="site" description="Contributes to redox potential value" evidence="3">
    <location>
        <position position="31"/>
    </location>
</feature>
<dbReference type="OrthoDB" id="10263751at2759"/>
<sequence length="104" mass="11481">MVSQITSAEQFQTAIKSSKLVVVDFFATWCGPCKMIAPLLDRFSSDYAEQTEFYKVDVDELGAVAQEQEVSAMPTIIFYKNGQVVDKVIGANPNAIKQKITANL</sequence>
<dbReference type="Proteomes" id="UP000769528">
    <property type="component" value="Unassembled WGS sequence"/>
</dbReference>
<evidence type="ECO:0000256" key="3">
    <source>
        <dbReference type="PIRSR" id="PIRSR000077-1"/>
    </source>
</evidence>
<dbReference type="GO" id="GO:0015035">
    <property type="term" value="F:protein-disulfide reductase activity"/>
    <property type="evidence" value="ECO:0007669"/>
    <property type="project" value="InterPro"/>
</dbReference>
<dbReference type="NCBIfam" id="TIGR01068">
    <property type="entry name" value="thioredoxin"/>
    <property type="match status" value="1"/>
</dbReference>
<name>A0A9P8PFU1_9ASCO</name>
<evidence type="ECO:0000313" key="7">
    <source>
        <dbReference type="Proteomes" id="UP000769528"/>
    </source>
</evidence>
<evidence type="ECO:0000256" key="1">
    <source>
        <dbReference type="ARBA" id="ARBA00023157"/>
    </source>
</evidence>
<dbReference type="PRINTS" id="PR00421">
    <property type="entry name" value="THIOREDOXIN"/>
</dbReference>
<protein>
    <recommendedName>
        <fullName evidence="2">Thioredoxin</fullName>
    </recommendedName>
</protein>
<evidence type="ECO:0000256" key="4">
    <source>
        <dbReference type="PIRSR" id="PIRSR000077-4"/>
    </source>
</evidence>
<dbReference type="InterPro" id="IPR005746">
    <property type="entry name" value="Thioredoxin"/>
</dbReference>
<dbReference type="PANTHER" id="PTHR46115">
    <property type="entry name" value="THIOREDOXIN-LIKE PROTEIN 1"/>
    <property type="match status" value="1"/>
</dbReference>
<dbReference type="AlphaFoldDB" id="A0A9P8PFU1"/>
<dbReference type="PIRSF" id="PIRSF000077">
    <property type="entry name" value="Thioredoxin"/>
    <property type="match status" value="1"/>
</dbReference>
<feature type="active site" description="Nucleophile" evidence="3">
    <location>
        <position position="33"/>
    </location>
</feature>
<dbReference type="InterPro" id="IPR036249">
    <property type="entry name" value="Thioredoxin-like_sf"/>
</dbReference>
<evidence type="ECO:0000259" key="5">
    <source>
        <dbReference type="PROSITE" id="PS51352"/>
    </source>
</evidence>
<keyword evidence="4" id="KW-0676">Redox-active center</keyword>
<keyword evidence="1 4" id="KW-1015">Disulfide bond</keyword>
<dbReference type="InterPro" id="IPR017937">
    <property type="entry name" value="Thioredoxin_CS"/>
</dbReference>
<dbReference type="PROSITE" id="PS00194">
    <property type="entry name" value="THIOREDOXIN_1"/>
    <property type="match status" value="1"/>
</dbReference>